<feature type="compositionally biased region" description="Low complexity" evidence="1">
    <location>
        <begin position="1"/>
        <end position="16"/>
    </location>
</feature>
<organism evidence="3 4">
    <name type="scientific">Rhodopila globiformis</name>
    <name type="common">Rhodopseudomonas globiformis</name>
    <dbReference type="NCBI Taxonomy" id="1071"/>
    <lineage>
        <taxon>Bacteria</taxon>
        <taxon>Pseudomonadati</taxon>
        <taxon>Pseudomonadota</taxon>
        <taxon>Alphaproteobacteria</taxon>
        <taxon>Acetobacterales</taxon>
        <taxon>Acetobacteraceae</taxon>
        <taxon>Rhodopila</taxon>
    </lineage>
</organism>
<evidence type="ECO:0000313" key="4">
    <source>
        <dbReference type="Proteomes" id="UP000239724"/>
    </source>
</evidence>
<dbReference type="EMBL" id="NHRY01000041">
    <property type="protein sequence ID" value="PPQ38294.1"/>
    <property type="molecule type" value="Genomic_DNA"/>
</dbReference>
<feature type="domain" description="VapC50 C-terminal" evidence="2">
    <location>
        <begin position="164"/>
        <end position="218"/>
    </location>
</feature>
<feature type="region of interest" description="Disordered" evidence="1">
    <location>
        <begin position="1"/>
        <end position="30"/>
    </location>
</feature>
<accession>A0A2S6NNA6</accession>
<dbReference type="RefSeq" id="WP_104517242.1">
    <property type="nucleotide sequence ID" value="NZ_NHRY01000041.1"/>
</dbReference>
<comment type="caution">
    <text evidence="3">The sequence shown here is derived from an EMBL/GenBank/DDBJ whole genome shotgun (WGS) entry which is preliminary data.</text>
</comment>
<evidence type="ECO:0000256" key="1">
    <source>
        <dbReference type="SAM" id="MobiDB-lite"/>
    </source>
</evidence>
<dbReference type="AlphaFoldDB" id="A0A2S6NNA6"/>
<reference evidence="3 4" key="1">
    <citation type="journal article" date="2018" name="Arch. Microbiol.">
        <title>New insights into the metabolic potential of the phototrophic purple bacterium Rhodopila globiformis DSM 161(T) from its draft genome sequence and evidence for a vanadium-dependent nitrogenase.</title>
        <authorList>
            <person name="Imhoff J.F."/>
            <person name="Rahn T."/>
            <person name="Kunzel S."/>
            <person name="Neulinger S.C."/>
        </authorList>
    </citation>
    <scope>NUCLEOTIDE SEQUENCE [LARGE SCALE GENOMIC DNA]</scope>
    <source>
        <strain evidence="3 4">DSM 161</strain>
    </source>
</reference>
<protein>
    <recommendedName>
        <fullName evidence="2">VapC50 C-terminal domain-containing protein</fullName>
    </recommendedName>
</protein>
<keyword evidence="4" id="KW-1185">Reference proteome</keyword>
<dbReference type="Proteomes" id="UP000239724">
    <property type="component" value="Unassembled WGS sequence"/>
</dbReference>
<proteinExistence type="predicted"/>
<name>A0A2S6NNA6_RHOGL</name>
<evidence type="ECO:0000259" key="2">
    <source>
        <dbReference type="Pfam" id="PF26343"/>
    </source>
</evidence>
<evidence type="ECO:0000313" key="3">
    <source>
        <dbReference type="EMBL" id="PPQ38294.1"/>
    </source>
</evidence>
<dbReference type="OrthoDB" id="211933at2"/>
<dbReference type="InterPro" id="IPR058652">
    <property type="entry name" value="VapC50_C"/>
</dbReference>
<gene>
    <name evidence="3" type="ORF">CCS01_02385</name>
</gene>
<dbReference type="Pfam" id="PF26343">
    <property type="entry name" value="VapC50_C"/>
    <property type="match status" value="1"/>
</dbReference>
<sequence length="224" mass="24613">MSDSQSASVSQKDSSVPPAPTLLAGQTQPEPDIETAALDANVVLRNGLRDFLLSVASAGAWLPVWSDAIHGEWVRNRAEVCGDPQSVLDYPRNQMEDAFPGSNMPPDPDVLRDVLSLCASDAERKDAHVVMTAIVAEASTIVTFNDRDFPGRILSCYGLRAERPDVFCERIFPARAAQFVAGAREQRARLKKPARDPDDYLRHLRDALAMPRTASLLAPYRNEI</sequence>